<name>A0A2N4U855_9BURK</name>
<evidence type="ECO:0000259" key="3">
    <source>
        <dbReference type="PROSITE" id="PS50206"/>
    </source>
</evidence>
<evidence type="ECO:0000313" key="5">
    <source>
        <dbReference type="Proteomes" id="UP000234190"/>
    </source>
</evidence>
<evidence type="ECO:0000256" key="1">
    <source>
        <dbReference type="ARBA" id="ARBA00022679"/>
    </source>
</evidence>
<proteinExistence type="predicted"/>
<dbReference type="SUPFAM" id="SSF52821">
    <property type="entry name" value="Rhodanese/Cell cycle control phosphatase"/>
    <property type="match status" value="2"/>
</dbReference>
<dbReference type="InterPro" id="IPR001763">
    <property type="entry name" value="Rhodanese-like_dom"/>
</dbReference>
<dbReference type="Pfam" id="PF00581">
    <property type="entry name" value="Rhodanese"/>
    <property type="match status" value="2"/>
</dbReference>
<dbReference type="RefSeq" id="WP_102072505.1">
    <property type="nucleotide sequence ID" value="NZ_PDNW01000002.1"/>
</dbReference>
<dbReference type="CDD" id="cd01448">
    <property type="entry name" value="TST_Repeat_1"/>
    <property type="match status" value="1"/>
</dbReference>
<dbReference type="InterPro" id="IPR001307">
    <property type="entry name" value="Thiosulphate_STrfase_CS"/>
</dbReference>
<dbReference type="Gene3D" id="3.40.250.10">
    <property type="entry name" value="Rhodanese-like domain"/>
    <property type="match status" value="2"/>
</dbReference>
<keyword evidence="2" id="KW-0677">Repeat</keyword>
<sequence length="287" mass="31036">MSDLLIDAPTLIRKLPASDWLVFDVRHDLIDHMAGRVAYEQGHIPGALYLDHENQLAAPKNGTNGRHPLPSRDDFATLMRAQGLTPQTSVLVYDGGNSMYAAHLWWMLRWLGHDAVVVLDGGWAAWVAAGGPIESGSNMPAASNAQAVEGARYSGQAGMPTLDAQKILANIDEPSFTVLDARAANRYRGEIEPMDPVAGHIPGALNRPSTLNVQADGRFKPAAELRHDFNELLQGQPADRIVHQCGSGITASHNLFAMELAGLHGSVLYPGSWSEWCSDPARPVERG</sequence>
<dbReference type="CDD" id="cd01449">
    <property type="entry name" value="TST_Repeat_2"/>
    <property type="match status" value="1"/>
</dbReference>
<dbReference type="PANTHER" id="PTHR11364:SF27">
    <property type="entry name" value="SULFURTRANSFERASE"/>
    <property type="match status" value="1"/>
</dbReference>
<dbReference type="InterPro" id="IPR036873">
    <property type="entry name" value="Rhodanese-like_dom_sf"/>
</dbReference>
<protein>
    <submittedName>
        <fullName evidence="4">Sulfurtransferase</fullName>
    </submittedName>
</protein>
<comment type="caution">
    <text evidence="4">The sequence shown here is derived from an EMBL/GenBank/DDBJ whole genome shotgun (WGS) entry which is preliminary data.</text>
</comment>
<dbReference type="OrthoDB" id="9781034at2"/>
<dbReference type="PROSITE" id="PS00380">
    <property type="entry name" value="RHODANESE_1"/>
    <property type="match status" value="1"/>
</dbReference>
<evidence type="ECO:0000313" key="4">
    <source>
        <dbReference type="EMBL" id="PLC51187.1"/>
    </source>
</evidence>
<dbReference type="InterPro" id="IPR045078">
    <property type="entry name" value="TST/MPST-like"/>
</dbReference>
<dbReference type="PANTHER" id="PTHR11364">
    <property type="entry name" value="THIOSULFATE SULFERTANSFERASE"/>
    <property type="match status" value="1"/>
</dbReference>
<feature type="domain" description="Rhodanese" evidence="3">
    <location>
        <begin position="172"/>
        <end position="285"/>
    </location>
</feature>
<dbReference type="SMART" id="SM00450">
    <property type="entry name" value="RHOD"/>
    <property type="match status" value="2"/>
</dbReference>
<reference evidence="4 5" key="1">
    <citation type="submission" date="2017-10" db="EMBL/GenBank/DDBJ databases">
        <title>Two draft genome sequences of Pusillimonas sp. strains isolated from a nitrate- and radionuclide-contaminated groundwater in Russia.</title>
        <authorList>
            <person name="Grouzdev D.S."/>
            <person name="Tourova T.P."/>
            <person name="Goeva M.A."/>
            <person name="Babich T.L."/>
            <person name="Sokolova D.S."/>
            <person name="Abdullin R."/>
            <person name="Poltaraus A.B."/>
            <person name="Toshchakov S.V."/>
            <person name="Nazina T.N."/>
        </authorList>
    </citation>
    <scope>NUCLEOTIDE SEQUENCE [LARGE SCALE GENOMIC DNA]</scope>
    <source>
        <strain evidence="4 5">JR1/69-3-13</strain>
    </source>
</reference>
<dbReference type="EMBL" id="PDNW01000002">
    <property type="protein sequence ID" value="PLC51187.1"/>
    <property type="molecule type" value="Genomic_DNA"/>
</dbReference>
<organism evidence="4 5">
    <name type="scientific">Pollutimonas subterranea</name>
    <dbReference type="NCBI Taxonomy" id="2045210"/>
    <lineage>
        <taxon>Bacteria</taxon>
        <taxon>Pseudomonadati</taxon>
        <taxon>Pseudomonadota</taxon>
        <taxon>Betaproteobacteria</taxon>
        <taxon>Burkholderiales</taxon>
        <taxon>Alcaligenaceae</taxon>
        <taxon>Pollutimonas</taxon>
    </lineage>
</organism>
<keyword evidence="1 4" id="KW-0808">Transferase</keyword>
<dbReference type="GO" id="GO:0004792">
    <property type="term" value="F:thiosulfate-cyanide sulfurtransferase activity"/>
    <property type="evidence" value="ECO:0007669"/>
    <property type="project" value="InterPro"/>
</dbReference>
<dbReference type="AlphaFoldDB" id="A0A2N4U855"/>
<accession>A0A2N4U855</accession>
<gene>
    <name evidence="4" type="ORF">CR159_02830</name>
</gene>
<keyword evidence="5" id="KW-1185">Reference proteome</keyword>
<feature type="domain" description="Rhodanese" evidence="3">
    <location>
        <begin position="16"/>
        <end position="135"/>
    </location>
</feature>
<evidence type="ECO:0000256" key="2">
    <source>
        <dbReference type="ARBA" id="ARBA00022737"/>
    </source>
</evidence>
<dbReference type="Proteomes" id="UP000234190">
    <property type="component" value="Unassembled WGS sequence"/>
</dbReference>
<dbReference type="PROSITE" id="PS50206">
    <property type="entry name" value="RHODANESE_3"/>
    <property type="match status" value="2"/>
</dbReference>